<dbReference type="InterPro" id="IPR035906">
    <property type="entry name" value="MetI-like_sf"/>
</dbReference>
<protein>
    <submittedName>
        <fullName evidence="10">ABC transporter permease</fullName>
    </submittedName>
</protein>
<dbReference type="AlphaFoldDB" id="A0A931BQ25"/>
<dbReference type="SUPFAM" id="SSF161098">
    <property type="entry name" value="MetI-like"/>
    <property type="match status" value="1"/>
</dbReference>
<keyword evidence="4" id="KW-1003">Cell membrane</keyword>
<evidence type="ECO:0000256" key="6">
    <source>
        <dbReference type="ARBA" id="ARBA00022989"/>
    </source>
</evidence>
<dbReference type="Gene3D" id="1.10.3720.10">
    <property type="entry name" value="MetI-like"/>
    <property type="match status" value="1"/>
</dbReference>
<evidence type="ECO:0000256" key="4">
    <source>
        <dbReference type="ARBA" id="ARBA00022475"/>
    </source>
</evidence>
<evidence type="ECO:0000256" key="5">
    <source>
        <dbReference type="ARBA" id="ARBA00022692"/>
    </source>
</evidence>
<gene>
    <name evidence="10" type="ORF">I2H38_18510</name>
</gene>
<keyword evidence="5 8" id="KW-0812">Transmembrane</keyword>
<feature type="transmembrane region" description="Helical" evidence="8">
    <location>
        <begin position="147"/>
        <end position="169"/>
    </location>
</feature>
<evidence type="ECO:0000256" key="3">
    <source>
        <dbReference type="ARBA" id="ARBA00022448"/>
    </source>
</evidence>
<keyword evidence="11" id="KW-1185">Reference proteome</keyword>
<feature type="transmembrane region" description="Helical" evidence="8">
    <location>
        <begin position="190"/>
        <end position="213"/>
    </location>
</feature>
<name>A0A931BQ25_9HYPH</name>
<evidence type="ECO:0000256" key="1">
    <source>
        <dbReference type="ARBA" id="ARBA00004651"/>
    </source>
</evidence>
<feature type="transmembrane region" description="Helical" evidence="8">
    <location>
        <begin position="251"/>
        <end position="270"/>
    </location>
</feature>
<evidence type="ECO:0000256" key="7">
    <source>
        <dbReference type="ARBA" id="ARBA00023136"/>
    </source>
</evidence>
<evidence type="ECO:0000256" key="2">
    <source>
        <dbReference type="ARBA" id="ARBA00007069"/>
    </source>
</evidence>
<proteinExistence type="inferred from homology"/>
<dbReference type="PANTHER" id="PTHR42929">
    <property type="entry name" value="INNER MEMBRANE ABC TRANSPORTER PERMEASE PROTEIN YDCU-RELATED-RELATED"/>
    <property type="match status" value="1"/>
</dbReference>
<dbReference type="PANTHER" id="PTHR42929:SF1">
    <property type="entry name" value="INNER MEMBRANE ABC TRANSPORTER PERMEASE PROTEIN YDCU-RELATED"/>
    <property type="match status" value="1"/>
</dbReference>
<keyword evidence="7 8" id="KW-0472">Membrane</keyword>
<evidence type="ECO:0000313" key="10">
    <source>
        <dbReference type="EMBL" id="MBF9235362.1"/>
    </source>
</evidence>
<reference evidence="10" key="1">
    <citation type="submission" date="2020-11" db="EMBL/GenBank/DDBJ databases">
        <authorList>
            <person name="Kim M.K."/>
        </authorList>
    </citation>
    <scope>NUCLEOTIDE SEQUENCE</scope>
    <source>
        <strain evidence="10">BT350</strain>
    </source>
</reference>
<dbReference type="InterPro" id="IPR000515">
    <property type="entry name" value="MetI-like"/>
</dbReference>
<dbReference type="GO" id="GO:0005886">
    <property type="term" value="C:plasma membrane"/>
    <property type="evidence" value="ECO:0007669"/>
    <property type="project" value="UniProtKB-SubCell"/>
</dbReference>
<feature type="transmembrane region" description="Helical" evidence="8">
    <location>
        <begin position="96"/>
        <end position="121"/>
    </location>
</feature>
<dbReference type="RefSeq" id="WP_196273350.1">
    <property type="nucleotide sequence ID" value="NZ_JADQDO010000012.1"/>
</dbReference>
<accession>A0A931BQ25</accession>
<evidence type="ECO:0000259" key="9">
    <source>
        <dbReference type="PROSITE" id="PS50928"/>
    </source>
</evidence>
<sequence length="280" mass="30364">MFARLMPYTLVAPALLLISTLLMGLSSVLGWSFQGGSGSEAASLIQYENLATNESYRHFFTYSLWLAAVSTFVALILGFPVAYYMEIKASPHQRRLIFAGLLAMFLSDYVLKMFGLILILGRSGLVNRLAMGLGLADSPLRLMYNEFGVLVGLVSGILPYMILSLNGVIARLDKRLQEAAALLGAPPWRIFLLVTLPLCIPGIIAGTMLSFLLSLNSFVTPMLLGGGRVDMIAVLIFDQAINLANLPLGSAAAGVLFLISGAVILLLSLLGDRYQKRFQR</sequence>
<dbReference type="CDD" id="cd06261">
    <property type="entry name" value="TM_PBP2"/>
    <property type="match status" value="1"/>
</dbReference>
<comment type="caution">
    <text evidence="10">The sequence shown here is derived from an EMBL/GenBank/DDBJ whole genome shotgun (WGS) entry which is preliminary data.</text>
</comment>
<dbReference type="PROSITE" id="PS50928">
    <property type="entry name" value="ABC_TM1"/>
    <property type="match status" value="1"/>
</dbReference>
<keyword evidence="3 8" id="KW-0813">Transport</keyword>
<dbReference type="EMBL" id="JADQDO010000012">
    <property type="protein sequence ID" value="MBF9235362.1"/>
    <property type="molecule type" value="Genomic_DNA"/>
</dbReference>
<dbReference type="Proteomes" id="UP000599312">
    <property type="component" value="Unassembled WGS sequence"/>
</dbReference>
<keyword evidence="6 8" id="KW-1133">Transmembrane helix</keyword>
<comment type="similarity">
    <text evidence="2">Belongs to the binding-protein-dependent transport system permease family. CysTW subfamily.</text>
</comment>
<evidence type="ECO:0000313" key="11">
    <source>
        <dbReference type="Proteomes" id="UP000599312"/>
    </source>
</evidence>
<organism evidence="10 11">
    <name type="scientific">Microvirga alba</name>
    <dbReference type="NCBI Taxonomy" id="2791025"/>
    <lineage>
        <taxon>Bacteria</taxon>
        <taxon>Pseudomonadati</taxon>
        <taxon>Pseudomonadota</taxon>
        <taxon>Alphaproteobacteria</taxon>
        <taxon>Hyphomicrobiales</taxon>
        <taxon>Methylobacteriaceae</taxon>
        <taxon>Microvirga</taxon>
    </lineage>
</organism>
<evidence type="ECO:0000256" key="8">
    <source>
        <dbReference type="RuleBase" id="RU363032"/>
    </source>
</evidence>
<feature type="domain" description="ABC transmembrane type-1" evidence="9">
    <location>
        <begin position="60"/>
        <end position="267"/>
    </location>
</feature>
<dbReference type="GO" id="GO:0055085">
    <property type="term" value="P:transmembrane transport"/>
    <property type="evidence" value="ECO:0007669"/>
    <property type="project" value="InterPro"/>
</dbReference>
<feature type="transmembrane region" description="Helical" evidence="8">
    <location>
        <begin position="65"/>
        <end position="84"/>
    </location>
</feature>
<comment type="subcellular location">
    <subcellularLocation>
        <location evidence="1 8">Cell membrane</location>
        <topology evidence="1 8">Multi-pass membrane protein</topology>
    </subcellularLocation>
</comment>
<dbReference type="Pfam" id="PF00528">
    <property type="entry name" value="BPD_transp_1"/>
    <property type="match status" value="1"/>
</dbReference>